<keyword evidence="2" id="KW-1185">Reference proteome</keyword>
<evidence type="ECO:0000313" key="1">
    <source>
        <dbReference type="EMBL" id="ADH68050.1"/>
    </source>
</evidence>
<gene>
    <name evidence="1" type="ordered locus">Ndas_2633</name>
</gene>
<dbReference type="KEGG" id="nda:Ndas_2633"/>
<dbReference type="HOGENOM" id="CLU_2130835_0_0_11"/>
<name>D7AYN8_NOCDD</name>
<sequence>MSGEKREVWGILEVRAIVEGEDRHAGALRWRGFQTTYPSYDEALSWAHHGSAVFGHPSDTRFPHPTIRNAQVIVDQGSLFMVFPIPAGADRREHSERIYRAAPQEWLGSLLGV</sequence>
<accession>D7AYN8</accession>
<dbReference type="GeneID" id="91485201"/>
<dbReference type="AlphaFoldDB" id="D7AYN8"/>
<dbReference type="Proteomes" id="UP000002219">
    <property type="component" value="Chromosome 1"/>
</dbReference>
<proteinExistence type="predicted"/>
<protein>
    <submittedName>
        <fullName evidence="1">Uncharacterized protein</fullName>
    </submittedName>
</protein>
<evidence type="ECO:0000313" key="2">
    <source>
        <dbReference type="Proteomes" id="UP000002219"/>
    </source>
</evidence>
<reference evidence="1 2" key="1">
    <citation type="journal article" date="2010" name="Stand. Genomic Sci.">
        <title>Complete genome sequence of Nocardiopsis dassonvillei type strain (IMRU 509).</title>
        <authorList>
            <person name="Sun H."/>
            <person name="Lapidus A."/>
            <person name="Nolan M."/>
            <person name="Lucas S."/>
            <person name="Del Rio T.G."/>
            <person name="Tice H."/>
            <person name="Cheng J.F."/>
            <person name="Tapia R."/>
            <person name="Han C."/>
            <person name="Goodwin L."/>
            <person name="Pitluck S."/>
            <person name="Pagani I."/>
            <person name="Ivanova N."/>
            <person name="Mavromatis K."/>
            <person name="Mikhailova N."/>
            <person name="Pati A."/>
            <person name="Chen A."/>
            <person name="Palaniappan K."/>
            <person name="Land M."/>
            <person name="Hauser L."/>
            <person name="Chang Y.J."/>
            <person name="Jeffries C.D."/>
            <person name="Djao O.D."/>
            <person name="Rohde M."/>
            <person name="Sikorski J."/>
            <person name="Goker M."/>
            <person name="Woyke T."/>
            <person name="Bristow J."/>
            <person name="Eisen J.A."/>
            <person name="Markowitz V."/>
            <person name="Hugenholtz P."/>
            <person name="Kyrpides N.C."/>
            <person name="Klenk H.P."/>
        </authorList>
    </citation>
    <scope>NUCLEOTIDE SEQUENCE [LARGE SCALE GENOMIC DNA]</scope>
    <source>
        <strain evidence="2">ATCC 23218 / DSM 43111 / CIP 107115 / JCM 7437 / KCTC 9190 / NBRC 14626 / NCTC 10488 / NRRL B-5397 / IMRU 509</strain>
    </source>
</reference>
<dbReference type="OrthoDB" id="9922392at2"/>
<dbReference type="RefSeq" id="WP_013153657.1">
    <property type="nucleotide sequence ID" value="NC_014210.1"/>
</dbReference>
<organism evidence="1 2">
    <name type="scientific">Nocardiopsis dassonvillei (strain ATCC 23218 / DSM 43111 / CIP 107115 / JCM 7437 / KCTC 9190 / NBRC 14626 / NCTC 10488 / NRRL B-5397 / IMRU 509)</name>
    <name type="common">Actinomadura dassonvillei</name>
    <dbReference type="NCBI Taxonomy" id="446468"/>
    <lineage>
        <taxon>Bacteria</taxon>
        <taxon>Bacillati</taxon>
        <taxon>Actinomycetota</taxon>
        <taxon>Actinomycetes</taxon>
        <taxon>Streptosporangiales</taxon>
        <taxon>Nocardiopsidaceae</taxon>
        <taxon>Nocardiopsis</taxon>
    </lineage>
</organism>
<dbReference type="EMBL" id="CP002040">
    <property type="protein sequence ID" value="ADH68050.1"/>
    <property type="molecule type" value="Genomic_DNA"/>
</dbReference>